<organism evidence="2 3">
    <name type="scientific">Vreelandella lutescens</name>
    <dbReference type="NCBI Taxonomy" id="1602943"/>
    <lineage>
        <taxon>Bacteria</taxon>
        <taxon>Pseudomonadati</taxon>
        <taxon>Pseudomonadota</taxon>
        <taxon>Gammaproteobacteria</taxon>
        <taxon>Oceanospirillales</taxon>
        <taxon>Halomonadaceae</taxon>
        <taxon>Vreelandella</taxon>
    </lineage>
</organism>
<gene>
    <name evidence="2" type="ORF">GCM10011382_31840</name>
</gene>
<dbReference type="PROSITE" id="PS51257">
    <property type="entry name" value="PROKAR_LIPOPROTEIN"/>
    <property type="match status" value="1"/>
</dbReference>
<keyword evidence="1" id="KW-0732">Signal</keyword>
<dbReference type="EMBL" id="BMHM01000007">
    <property type="protein sequence ID" value="GGC98901.1"/>
    <property type="molecule type" value="Genomic_DNA"/>
</dbReference>
<keyword evidence="3" id="KW-1185">Reference proteome</keyword>
<name>A0ABQ1PKX7_9GAMM</name>
<reference evidence="3" key="1">
    <citation type="journal article" date="2019" name="Int. J. Syst. Evol. Microbiol.">
        <title>The Global Catalogue of Microorganisms (GCM) 10K type strain sequencing project: providing services to taxonomists for standard genome sequencing and annotation.</title>
        <authorList>
            <consortium name="The Broad Institute Genomics Platform"/>
            <consortium name="The Broad Institute Genome Sequencing Center for Infectious Disease"/>
            <person name="Wu L."/>
            <person name="Ma J."/>
        </authorList>
    </citation>
    <scope>NUCLEOTIDE SEQUENCE [LARGE SCALE GENOMIC DNA]</scope>
    <source>
        <strain evidence="3">CGMCC 1.15122</strain>
    </source>
</reference>
<evidence type="ECO:0000313" key="3">
    <source>
        <dbReference type="Proteomes" id="UP000597301"/>
    </source>
</evidence>
<accession>A0ABQ1PKX7</accession>
<dbReference type="Proteomes" id="UP000597301">
    <property type="component" value="Unassembled WGS sequence"/>
</dbReference>
<protein>
    <recommendedName>
        <fullName evidence="4">DUF3080 domain-containing protein</fullName>
    </recommendedName>
</protein>
<dbReference type="Pfam" id="PF11279">
    <property type="entry name" value="DUF3080"/>
    <property type="match status" value="1"/>
</dbReference>
<dbReference type="RefSeq" id="WP_188640482.1">
    <property type="nucleotide sequence ID" value="NZ_BMHM01000007.1"/>
</dbReference>
<feature type="signal peptide" evidence="1">
    <location>
        <begin position="1"/>
        <end position="26"/>
    </location>
</feature>
<proteinExistence type="predicted"/>
<feature type="chain" id="PRO_5046807907" description="DUF3080 domain-containing protein" evidence="1">
    <location>
        <begin position="27"/>
        <end position="331"/>
    </location>
</feature>
<comment type="caution">
    <text evidence="2">The sequence shown here is derived from an EMBL/GenBank/DDBJ whole genome shotgun (WGS) entry which is preliminary data.</text>
</comment>
<evidence type="ECO:0000313" key="2">
    <source>
        <dbReference type="EMBL" id="GGC98901.1"/>
    </source>
</evidence>
<evidence type="ECO:0000256" key="1">
    <source>
        <dbReference type="SAM" id="SignalP"/>
    </source>
</evidence>
<sequence>MPPKRRYGVWLAASASLLLVGCGDNSADQAWATYHQQLADTLNTTTPERREPRNIGAFPERQQRLIDVPETRDGMLNIYALRECQITSLIAARNNQLGRVAPPSQHWLYERTLWQRLSTCLNSEVPDSLSDDDHARLAQLTELKTAQLPSVSWNAIFDSEEWEKSFSRASSPLPPHSPIDLSSQLAAIEYLRQMVVQQFSLAWEQDSSTLENHLKTLQERPLTAEVLRSLLLAEQRIGEANRLLEREADANACLSLDEPEWIATLALQSQQWLESINHLINSHPLSPPPAIDEYQNNWLSVSNPEAPWQQFQAAWDEHKALKDSFKHCASD</sequence>
<dbReference type="InterPro" id="IPR021431">
    <property type="entry name" value="DUF3080"/>
</dbReference>
<evidence type="ECO:0008006" key="4">
    <source>
        <dbReference type="Google" id="ProtNLM"/>
    </source>
</evidence>